<evidence type="ECO:0000313" key="2">
    <source>
        <dbReference type="Proteomes" id="UP000054538"/>
    </source>
</evidence>
<dbReference type="HOGENOM" id="CLU_3112043_0_0_1"/>
<dbReference type="InParanoid" id="A0A0D0BRZ2"/>
<keyword evidence="2" id="KW-1185">Reference proteome</keyword>
<reference evidence="1 2" key="1">
    <citation type="submission" date="2014-04" db="EMBL/GenBank/DDBJ databases">
        <authorList>
            <consortium name="DOE Joint Genome Institute"/>
            <person name="Kuo A."/>
            <person name="Kohler A."/>
            <person name="Jargeat P."/>
            <person name="Nagy L.G."/>
            <person name="Floudas D."/>
            <person name="Copeland A."/>
            <person name="Barry K.W."/>
            <person name="Cichocki N."/>
            <person name="Veneault-Fourrey C."/>
            <person name="LaButti K."/>
            <person name="Lindquist E.A."/>
            <person name="Lipzen A."/>
            <person name="Lundell T."/>
            <person name="Morin E."/>
            <person name="Murat C."/>
            <person name="Sun H."/>
            <person name="Tunlid A."/>
            <person name="Henrissat B."/>
            <person name="Grigoriev I.V."/>
            <person name="Hibbett D.S."/>
            <person name="Martin F."/>
            <person name="Nordberg H.P."/>
            <person name="Cantor M.N."/>
            <person name="Hua S.X."/>
        </authorList>
    </citation>
    <scope>NUCLEOTIDE SEQUENCE [LARGE SCALE GENOMIC DNA]</scope>
    <source>
        <strain evidence="1 2">Ve08.2h10</strain>
    </source>
</reference>
<dbReference type="Proteomes" id="UP000054538">
    <property type="component" value="Unassembled WGS sequence"/>
</dbReference>
<organism evidence="1 2">
    <name type="scientific">Paxillus rubicundulus Ve08.2h10</name>
    <dbReference type="NCBI Taxonomy" id="930991"/>
    <lineage>
        <taxon>Eukaryota</taxon>
        <taxon>Fungi</taxon>
        <taxon>Dikarya</taxon>
        <taxon>Basidiomycota</taxon>
        <taxon>Agaricomycotina</taxon>
        <taxon>Agaricomycetes</taxon>
        <taxon>Agaricomycetidae</taxon>
        <taxon>Boletales</taxon>
        <taxon>Paxilineae</taxon>
        <taxon>Paxillaceae</taxon>
        <taxon>Paxillus</taxon>
    </lineage>
</organism>
<dbReference type="AlphaFoldDB" id="A0A0D0BRZ2"/>
<sequence>MPAFSHKPRILYPRICAIPPQRFVSFVTPNLQIPESRSHFLDSPSNLNIRR</sequence>
<protein>
    <submittedName>
        <fullName evidence="1">Uncharacterized protein</fullName>
    </submittedName>
</protein>
<evidence type="ECO:0000313" key="1">
    <source>
        <dbReference type="EMBL" id="KIK74252.1"/>
    </source>
</evidence>
<accession>A0A0D0BRZ2</accession>
<proteinExistence type="predicted"/>
<dbReference type="EMBL" id="KN829030">
    <property type="protein sequence ID" value="KIK74252.1"/>
    <property type="molecule type" value="Genomic_DNA"/>
</dbReference>
<name>A0A0D0BRZ2_9AGAM</name>
<reference evidence="2" key="2">
    <citation type="submission" date="2015-01" db="EMBL/GenBank/DDBJ databases">
        <title>Evolutionary Origins and Diversification of the Mycorrhizal Mutualists.</title>
        <authorList>
            <consortium name="DOE Joint Genome Institute"/>
            <consortium name="Mycorrhizal Genomics Consortium"/>
            <person name="Kohler A."/>
            <person name="Kuo A."/>
            <person name="Nagy L.G."/>
            <person name="Floudas D."/>
            <person name="Copeland A."/>
            <person name="Barry K.W."/>
            <person name="Cichocki N."/>
            <person name="Veneault-Fourrey C."/>
            <person name="LaButti K."/>
            <person name="Lindquist E.A."/>
            <person name="Lipzen A."/>
            <person name="Lundell T."/>
            <person name="Morin E."/>
            <person name="Murat C."/>
            <person name="Riley R."/>
            <person name="Ohm R."/>
            <person name="Sun H."/>
            <person name="Tunlid A."/>
            <person name="Henrissat B."/>
            <person name="Grigoriev I.V."/>
            <person name="Hibbett D.S."/>
            <person name="Martin F."/>
        </authorList>
    </citation>
    <scope>NUCLEOTIDE SEQUENCE [LARGE SCALE GENOMIC DNA]</scope>
    <source>
        <strain evidence="2">Ve08.2h10</strain>
    </source>
</reference>
<gene>
    <name evidence="1" type="ORF">PAXRUDRAFT_836020</name>
</gene>
<feature type="non-terminal residue" evidence="1">
    <location>
        <position position="1"/>
    </location>
</feature>